<evidence type="ECO:0000313" key="2">
    <source>
        <dbReference type="EMBL" id="MBB5892363.1"/>
    </source>
</evidence>
<protein>
    <submittedName>
        <fullName evidence="2">Uncharacterized protein</fullName>
    </submittedName>
</protein>
<dbReference type="AlphaFoldDB" id="A0A7W9KGV5"/>
<accession>A0A7W9KGV5</accession>
<comment type="caution">
    <text evidence="2">The sequence shown here is derived from an EMBL/GenBank/DDBJ whole genome shotgun (WGS) entry which is preliminary data.</text>
</comment>
<sequence length="304" mass="31843">MSDVATGDGLPDRLHDILLRMAGRVDDDALTSARELVAIAESDRAVELLVGCLIAGGVPVTPAENGQLRALLDQSRSDPALADRLKVRDTWYAPPHRFSYEPDAGAGIGAALAPVVDFLIGVQSVHAVWRVTPAGATPGAVPQRVVLVEIGPDGFAPATAYRIGQALEAAGIRAVVEVLKTGADRSDYHRLAASDAKPINLSGQHAAAPTSGGGRRAKSGGSVVPIKPVAHAEAKPDVVTQVELAEPVEPVTAEKAAQPPVLEPSADPSALGLVDYKPIAEDKLSDVERDLLRQLHEELAQREQ</sequence>
<dbReference type="Proteomes" id="UP000585638">
    <property type="component" value="Unassembled WGS sequence"/>
</dbReference>
<proteinExistence type="predicted"/>
<feature type="region of interest" description="Disordered" evidence="1">
    <location>
        <begin position="251"/>
        <end position="270"/>
    </location>
</feature>
<gene>
    <name evidence="2" type="ORF">BJ998_003559</name>
</gene>
<reference evidence="2 3" key="1">
    <citation type="submission" date="2020-08" db="EMBL/GenBank/DDBJ databases">
        <title>Sequencing the genomes of 1000 actinobacteria strains.</title>
        <authorList>
            <person name="Klenk H.-P."/>
        </authorList>
    </citation>
    <scope>NUCLEOTIDE SEQUENCE [LARGE SCALE GENOMIC DNA]</scope>
    <source>
        <strain evidence="2 3">DSM 43851</strain>
    </source>
</reference>
<organism evidence="2 3">
    <name type="scientific">Kutzneria kofuensis</name>
    <dbReference type="NCBI Taxonomy" id="103725"/>
    <lineage>
        <taxon>Bacteria</taxon>
        <taxon>Bacillati</taxon>
        <taxon>Actinomycetota</taxon>
        <taxon>Actinomycetes</taxon>
        <taxon>Pseudonocardiales</taxon>
        <taxon>Pseudonocardiaceae</taxon>
        <taxon>Kutzneria</taxon>
    </lineage>
</organism>
<feature type="region of interest" description="Disordered" evidence="1">
    <location>
        <begin position="202"/>
        <end position="222"/>
    </location>
</feature>
<keyword evidence="3" id="KW-1185">Reference proteome</keyword>
<dbReference type="EMBL" id="JACHIR010000001">
    <property type="protein sequence ID" value="MBB5892363.1"/>
    <property type="molecule type" value="Genomic_DNA"/>
</dbReference>
<evidence type="ECO:0000256" key="1">
    <source>
        <dbReference type="SAM" id="MobiDB-lite"/>
    </source>
</evidence>
<dbReference type="RefSeq" id="WP_184863052.1">
    <property type="nucleotide sequence ID" value="NZ_BAAAWY010000003.1"/>
</dbReference>
<evidence type="ECO:0000313" key="3">
    <source>
        <dbReference type="Proteomes" id="UP000585638"/>
    </source>
</evidence>
<name>A0A7W9KGV5_9PSEU</name>